<dbReference type="InterPro" id="IPR005545">
    <property type="entry name" value="YCII"/>
</dbReference>
<keyword evidence="4" id="KW-1185">Reference proteome</keyword>
<dbReference type="RefSeq" id="WP_081154929.1">
    <property type="nucleotide sequence ID" value="NZ_LVYD01000086.1"/>
</dbReference>
<evidence type="ECO:0000259" key="2">
    <source>
        <dbReference type="Pfam" id="PF03795"/>
    </source>
</evidence>
<evidence type="ECO:0000313" key="4">
    <source>
        <dbReference type="Proteomes" id="UP000192796"/>
    </source>
</evidence>
<dbReference type="PANTHER" id="PTHR35174">
    <property type="entry name" value="BLL7171 PROTEIN-RELATED"/>
    <property type="match status" value="1"/>
</dbReference>
<dbReference type="AlphaFoldDB" id="A0A1V9FLD0"/>
<dbReference type="PANTHER" id="PTHR35174:SF1">
    <property type="entry name" value="BLL0086 PROTEIN"/>
    <property type="match status" value="1"/>
</dbReference>
<dbReference type="InterPro" id="IPR011008">
    <property type="entry name" value="Dimeric_a/b-barrel"/>
</dbReference>
<comment type="caution">
    <text evidence="3">The sequence shown here is derived from an EMBL/GenBank/DDBJ whole genome shotgun (WGS) entry which is preliminary data.</text>
</comment>
<dbReference type="EMBL" id="LVYD01000086">
    <property type="protein sequence ID" value="OQP59148.1"/>
    <property type="molecule type" value="Genomic_DNA"/>
</dbReference>
<comment type="similarity">
    <text evidence="1">Belongs to the YciI family.</text>
</comment>
<dbReference type="Pfam" id="PF03795">
    <property type="entry name" value="YCII"/>
    <property type="match status" value="1"/>
</dbReference>
<name>A0A1V9FLD0_9BACT</name>
<dbReference type="Gene3D" id="3.30.70.1060">
    <property type="entry name" value="Dimeric alpha+beta barrel"/>
    <property type="match status" value="1"/>
</dbReference>
<dbReference type="STRING" id="1703345.A3860_38585"/>
<dbReference type="SUPFAM" id="SSF54909">
    <property type="entry name" value="Dimeric alpha+beta barrel"/>
    <property type="match status" value="1"/>
</dbReference>
<proteinExistence type="inferred from homology"/>
<evidence type="ECO:0000313" key="3">
    <source>
        <dbReference type="EMBL" id="OQP59148.1"/>
    </source>
</evidence>
<feature type="domain" description="YCII-related" evidence="2">
    <location>
        <begin position="17"/>
        <end position="110"/>
    </location>
</feature>
<gene>
    <name evidence="3" type="ORF">A3860_38585</name>
</gene>
<dbReference type="OrthoDB" id="7782105at2"/>
<reference evidence="3 4" key="1">
    <citation type="submission" date="2016-03" db="EMBL/GenBank/DDBJ databases">
        <title>Niastella vici sp. nov., isolated from farmland soil.</title>
        <authorList>
            <person name="Chen L."/>
            <person name="Wang D."/>
            <person name="Yang S."/>
            <person name="Wang G."/>
        </authorList>
    </citation>
    <scope>NUCLEOTIDE SEQUENCE [LARGE SCALE GENOMIC DNA]</scope>
    <source>
        <strain evidence="3 4">DJ57</strain>
    </source>
</reference>
<organism evidence="3 4">
    <name type="scientific">Niastella vici</name>
    <dbReference type="NCBI Taxonomy" id="1703345"/>
    <lineage>
        <taxon>Bacteria</taxon>
        <taxon>Pseudomonadati</taxon>
        <taxon>Bacteroidota</taxon>
        <taxon>Chitinophagia</taxon>
        <taxon>Chitinophagales</taxon>
        <taxon>Chitinophagaceae</taxon>
        <taxon>Niastella</taxon>
    </lineage>
</organism>
<dbReference type="Proteomes" id="UP000192796">
    <property type="component" value="Unassembled WGS sequence"/>
</dbReference>
<protein>
    <recommendedName>
        <fullName evidence="2">YCII-related domain-containing protein</fullName>
    </recommendedName>
</protein>
<evidence type="ECO:0000256" key="1">
    <source>
        <dbReference type="ARBA" id="ARBA00007689"/>
    </source>
</evidence>
<accession>A0A1V9FLD0</accession>
<sequence length="119" mass="13147">MKDFMFIFRGQGQPEFSPEQMQQHMQKWFVWIDSLKAKNLYVAGEPLTPAGKTVKGAKAVVTDGPFTESKEVVGGFFLIKAGSLEEATELAKGCPDLPLGGSVEIREIMKVEEMIQAHS</sequence>